<dbReference type="STRING" id="1071918.SAMN05421544_1412"/>
<dbReference type="OrthoDB" id="9799173at2"/>
<gene>
    <name evidence="2" type="ORF">SAMN05421544_1412</name>
</gene>
<proteinExistence type="predicted"/>
<dbReference type="Pfam" id="PF13274">
    <property type="entry name" value="SocA_Panacea"/>
    <property type="match status" value="1"/>
</dbReference>
<dbReference type="AlphaFoldDB" id="A0A1G7G3F9"/>
<dbReference type="Proteomes" id="UP000198517">
    <property type="component" value="Unassembled WGS sequence"/>
</dbReference>
<feature type="non-terminal residue" evidence="2">
    <location>
        <position position="1"/>
    </location>
</feature>
<organism evidence="2 3">
    <name type="scientific">Riemerella columbipharyngis</name>
    <dbReference type="NCBI Taxonomy" id="1071918"/>
    <lineage>
        <taxon>Bacteria</taxon>
        <taxon>Pseudomonadati</taxon>
        <taxon>Bacteroidota</taxon>
        <taxon>Flavobacteriia</taxon>
        <taxon>Flavobacteriales</taxon>
        <taxon>Weeksellaceae</taxon>
        <taxon>Riemerella</taxon>
    </lineage>
</organism>
<dbReference type="EMBL" id="FNAS01000041">
    <property type="protein sequence ID" value="SDE82674.1"/>
    <property type="molecule type" value="Genomic_DNA"/>
</dbReference>
<evidence type="ECO:0000313" key="2">
    <source>
        <dbReference type="EMBL" id="SDE82674.1"/>
    </source>
</evidence>
<name>A0A1G7G3F9_9FLAO</name>
<accession>A0A1G7G3F9</accession>
<evidence type="ECO:0000259" key="1">
    <source>
        <dbReference type="Pfam" id="PF13274"/>
    </source>
</evidence>
<dbReference type="InterPro" id="IPR025272">
    <property type="entry name" value="SocA_Panacea"/>
</dbReference>
<evidence type="ECO:0000313" key="3">
    <source>
        <dbReference type="Proteomes" id="UP000198517"/>
    </source>
</evidence>
<feature type="domain" description="Antitoxin SocA-like Panacea" evidence="1">
    <location>
        <begin position="27"/>
        <end position="119"/>
    </location>
</feature>
<protein>
    <submittedName>
        <fullName evidence="2">Uncharacterized phage-associated protein</fullName>
    </submittedName>
</protein>
<dbReference type="RefSeq" id="WP_092738151.1">
    <property type="nucleotide sequence ID" value="NZ_FNAS01000041.1"/>
</dbReference>
<keyword evidence="3" id="KW-1185">Reference proteome</keyword>
<reference evidence="2 3" key="1">
    <citation type="submission" date="2016-10" db="EMBL/GenBank/DDBJ databases">
        <authorList>
            <person name="de Groot N.N."/>
        </authorList>
    </citation>
    <scope>NUCLEOTIDE SEQUENCE [LARGE SCALE GENOMIC DNA]</scope>
    <source>
        <strain evidence="2 3">DSM 24015</strain>
    </source>
</reference>
<sequence length="148" mass="17316">RFDSVICAEYLLAIAYSRSIVLNITKVQKLLYLAYGAYLAEYDKSFITEQPKAWPYGPVFPRTRKHVNFDNVLSLDNPKFDKIKKNEEITLLFNKIIDNYSNFTASQLSEWSHEKDGPWDKTVKNSNGNWNVPIDDELIKKYFLNLKI</sequence>